<evidence type="ECO:0000256" key="4">
    <source>
        <dbReference type="ARBA" id="ARBA00023136"/>
    </source>
</evidence>
<evidence type="ECO:0000256" key="3">
    <source>
        <dbReference type="ARBA" id="ARBA00022989"/>
    </source>
</evidence>
<protein>
    <submittedName>
        <fullName evidence="7">Binding-protein-dependent transport system inner membrane component</fullName>
    </submittedName>
</protein>
<feature type="transmembrane region" description="Helical" evidence="5">
    <location>
        <begin position="409"/>
        <end position="433"/>
    </location>
</feature>
<feature type="transmembrane region" description="Helical" evidence="5">
    <location>
        <begin position="335"/>
        <end position="360"/>
    </location>
</feature>
<comment type="similarity">
    <text evidence="5">Belongs to the binding-protein-dependent transport system permease family.</text>
</comment>
<dbReference type="PANTHER" id="PTHR42744">
    <property type="entry name" value="BINDING-PROTEIN-DEPENDENT TRANSPORT SYSTEMS INNER MEMBRANE COMPONENT"/>
    <property type="match status" value="1"/>
</dbReference>
<dbReference type="InterPro" id="IPR035906">
    <property type="entry name" value="MetI-like_sf"/>
</dbReference>
<comment type="subcellular location">
    <subcellularLocation>
        <location evidence="1 5">Cell membrane</location>
        <topology evidence="1 5">Multi-pass membrane protein</topology>
    </subcellularLocation>
</comment>
<dbReference type="CDD" id="cd06261">
    <property type="entry name" value="TM_PBP2"/>
    <property type="match status" value="2"/>
</dbReference>
<feature type="transmembrane region" description="Helical" evidence="5">
    <location>
        <begin position="486"/>
        <end position="509"/>
    </location>
</feature>
<dbReference type="GO" id="GO:0055085">
    <property type="term" value="P:transmembrane transport"/>
    <property type="evidence" value="ECO:0007669"/>
    <property type="project" value="InterPro"/>
</dbReference>
<sequence length="577" mass="64316">MKNLQRLPAAVFMSRTKLSWLDLVSILCIIAFAILVGSAARHTLAPLSAADATTIHLDPSWLPSYALRTVLRMFAALFFSLLFTFTYAVWAAKNPRVGMILVPVLDILQSVPILGFLTFTVVFFMGLFPGQVLGAELAAIFTIFTSQAWNMAFSMYQSLKTVPSDLEEVAKTFQLTPWQKFWKLEAPFATPSLVWNTMMSMSGGWFMIVYSETISVGQTSFALPGIGSYVGAAIDQRNIMAVIYAIIAMFIVIISYDQLLFRPLVTWSSRFRMETVQENPQKDPWVSLILRRTPFLHWLFGKIGDGLSFLGSLPLGKKASPSLLDDKRKNTKYDILWYGLLLVFSLLALEEVVRFCYYNISIFEVFLAIKLGFYTLLRVIAMIALASLIWVPAGVYIGLNPAWAQKAQVIAQIFSAFPANLFFPIFVLFIVHFHLNSNIWLTPLMILGTQWYILFNVVGGAASFPTDLKEVTKSFHIQGWLWWRQVILPAIFPSYITGALTASGGAWNAAIAAEVASWGSITLSASGLGAYIAHATTAGDTTKVGLGMVVMSSYVLIFNRAVWRPLYNYASRRLSIS</sequence>
<evidence type="ECO:0000313" key="8">
    <source>
        <dbReference type="Proteomes" id="UP000516349"/>
    </source>
</evidence>
<dbReference type="PROSITE" id="PS50928">
    <property type="entry name" value="ABC_TM1"/>
    <property type="match status" value="2"/>
</dbReference>
<dbReference type="InterPro" id="IPR000515">
    <property type="entry name" value="MetI-like"/>
</dbReference>
<accession>A0A7H1NT44</accession>
<dbReference type="GO" id="GO:0005886">
    <property type="term" value="C:plasma membrane"/>
    <property type="evidence" value="ECO:0007669"/>
    <property type="project" value="UniProtKB-SubCell"/>
</dbReference>
<dbReference type="Gene3D" id="1.10.3720.10">
    <property type="entry name" value="MetI-like"/>
    <property type="match status" value="2"/>
</dbReference>
<feature type="transmembrane region" description="Helical" evidence="5">
    <location>
        <begin position="241"/>
        <end position="261"/>
    </location>
</feature>
<dbReference type="Proteomes" id="UP000516349">
    <property type="component" value="Chromosome"/>
</dbReference>
<dbReference type="KEGG" id="ebla:JGUZn3_17360"/>
<feature type="transmembrane region" description="Helical" evidence="5">
    <location>
        <begin position="104"/>
        <end position="127"/>
    </location>
</feature>
<feature type="transmembrane region" description="Helical" evidence="5">
    <location>
        <begin position="20"/>
        <end position="40"/>
    </location>
</feature>
<feature type="domain" description="ABC transmembrane type-1" evidence="6">
    <location>
        <begin position="372"/>
        <end position="567"/>
    </location>
</feature>
<evidence type="ECO:0000256" key="5">
    <source>
        <dbReference type="RuleBase" id="RU363032"/>
    </source>
</evidence>
<feature type="transmembrane region" description="Helical" evidence="5">
    <location>
        <begin position="70"/>
        <end position="92"/>
    </location>
</feature>
<proteinExistence type="inferred from homology"/>
<feature type="transmembrane region" description="Helical" evidence="5">
    <location>
        <begin position="515"/>
        <end position="532"/>
    </location>
</feature>
<dbReference type="SUPFAM" id="SSF161098">
    <property type="entry name" value="MetI-like"/>
    <property type="match status" value="2"/>
</dbReference>
<feature type="transmembrane region" description="Helical" evidence="5">
    <location>
        <begin position="544"/>
        <end position="563"/>
    </location>
</feature>
<dbReference type="AlphaFoldDB" id="A0A7H1NT44"/>
<organism evidence="7 8">
    <name type="scientific">Entomobacter blattae</name>
    <dbReference type="NCBI Taxonomy" id="2762277"/>
    <lineage>
        <taxon>Bacteria</taxon>
        <taxon>Pseudomonadati</taxon>
        <taxon>Pseudomonadota</taxon>
        <taxon>Alphaproteobacteria</taxon>
        <taxon>Acetobacterales</taxon>
        <taxon>Acetobacteraceae</taxon>
        <taxon>Entomobacter</taxon>
    </lineage>
</organism>
<evidence type="ECO:0000256" key="1">
    <source>
        <dbReference type="ARBA" id="ARBA00004651"/>
    </source>
</evidence>
<keyword evidence="4 5" id="KW-0472">Membrane</keyword>
<feature type="domain" description="ABC transmembrane type-1" evidence="6">
    <location>
        <begin position="66"/>
        <end position="260"/>
    </location>
</feature>
<dbReference type="Pfam" id="PF00528">
    <property type="entry name" value="BPD_transp_1"/>
    <property type="match status" value="2"/>
</dbReference>
<keyword evidence="5" id="KW-0813">Transport</keyword>
<keyword evidence="3 5" id="KW-1133">Transmembrane helix</keyword>
<dbReference type="EMBL" id="CP060244">
    <property type="protein sequence ID" value="QNT78954.1"/>
    <property type="molecule type" value="Genomic_DNA"/>
</dbReference>
<evidence type="ECO:0000256" key="2">
    <source>
        <dbReference type="ARBA" id="ARBA00022692"/>
    </source>
</evidence>
<gene>
    <name evidence="7" type="ORF">JGUZn3_17360</name>
</gene>
<feature type="transmembrane region" description="Helical" evidence="5">
    <location>
        <begin position="439"/>
        <end position="465"/>
    </location>
</feature>
<name>A0A7H1NT44_9PROT</name>
<keyword evidence="8" id="KW-1185">Reference proteome</keyword>
<evidence type="ECO:0000313" key="7">
    <source>
        <dbReference type="EMBL" id="QNT78954.1"/>
    </source>
</evidence>
<reference evidence="7 8" key="1">
    <citation type="submission" date="2020-08" db="EMBL/GenBank/DDBJ databases">
        <title>Complete genome sequence of Entomobacter blattae G55GP.</title>
        <authorList>
            <person name="Poehlein A."/>
            <person name="Guzman J."/>
            <person name="Daniel R."/>
            <person name="Vilcinskas A."/>
        </authorList>
    </citation>
    <scope>NUCLEOTIDE SEQUENCE [LARGE SCALE GENOMIC DNA]</scope>
    <source>
        <strain evidence="7 8">G55GP</strain>
    </source>
</reference>
<keyword evidence="2 5" id="KW-0812">Transmembrane</keyword>
<evidence type="ECO:0000259" key="6">
    <source>
        <dbReference type="PROSITE" id="PS50928"/>
    </source>
</evidence>
<dbReference type="RefSeq" id="WP_408871745.1">
    <property type="nucleotide sequence ID" value="NZ_CP060244.1"/>
</dbReference>
<dbReference type="PANTHER" id="PTHR42744:SF1">
    <property type="entry name" value="BINDING-PROTEIN-DEPENDENT TRANSPORT SYSTEMS INNER MEMBRANE COMPONENT"/>
    <property type="match status" value="1"/>
</dbReference>
<feature type="transmembrane region" description="Helical" evidence="5">
    <location>
        <begin position="372"/>
        <end position="397"/>
    </location>
</feature>